<gene>
    <name evidence="1" type="ORF">AMJ39_07460</name>
</gene>
<proteinExistence type="predicted"/>
<feature type="non-terminal residue" evidence="1">
    <location>
        <position position="193"/>
    </location>
</feature>
<organism evidence="1 2">
    <name type="scientific">candidate division TA06 bacterium DG_24</name>
    <dbReference type="NCBI Taxonomy" id="1703770"/>
    <lineage>
        <taxon>Bacteria</taxon>
        <taxon>Bacteria division TA06</taxon>
    </lineage>
</organism>
<comment type="caution">
    <text evidence="1">The sequence shown here is derived from an EMBL/GenBank/DDBJ whole genome shotgun (WGS) entry which is preliminary data.</text>
</comment>
<accession>A0A0S7WQW8</accession>
<dbReference type="Proteomes" id="UP000052008">
    <property type="component" value="Unassembled WGS sequence"/>
</dbReference>
<name>A0A0S7WQW8_UNCT6</name>
<protein>
    <recommendedName>
        <fullName evidence="3">Adhesin domain-containing protein</fullName>
    </recommendedName>
</protein>
<sequence>MTKRTATGTTVLFGAAILAALTAGCYVSINVDEANQIPAARGKLEGSCERVYETAVPLEEQRLVSLTIVDGQIDVESWDRPELRVTATKTVRAETDQQAEKICPMPRESSKNSRISVSFLLLVPPATDLELATTNGSIAVREVVGRHDIAAVNGSAQLTDVGGDVEVATVNGNICTVFQYIDLSRDDITLESV</sequence>
<reference evidence="1 2" key="1">
    <citation type="journal article" date="2015" name="Microbiome">
        <title>Genomic resolution of linkages in carbon, nitrogen, and sulfur cycling among widespread estuary sediment bacteria.</title>
        <authorList>
            <person name="Baker B.J."/>
            <person name="Lazar C.S."/>
            <person name="Teske A.P."/>
            <person name="Dick G.J."/>
        </authorList>
    </citation>
    <scope>NUCLEOTIDE SEQUENCE [LARGE SCALE GENOMIC DNA]</scope>
    <source>
        <strain evidence="1">DG_24</strain>
    </source>
</reference>
<dbReference type="EMBL" id="LIZS01000050">
    <property type="protein sequence ID" value="KPJ52613.1"/>
    <property type="molecule type" value="Genomic_DNA"/>
</dbReference>
<evidence type="ECO:0000313" key="1">
    <source>
        <dbReference type="EMBL" id="KPJ52613.1"/>
    </source>
</evidence>
<dbReference type="STRING" id="1703770.AMJ39_07460"/>
<evidence type="ECO:0008006" key="3">
    <source>
        <dbReference type="Google" id="ProtNLM"/>
    </source>
</evidence>
<dbReference type="PROSITE" id="PS51257">
    <property type="entry name" value="PROKAR_LIPOPROTEIN"/>
    <property type="match status" value="1"/>
</dbReference>
<evidence type="ECO:0000313" key="2">
    <source>
        <dbReference type="Proteomes" id="UP000052008"/>
    </source>
</evidence>
<dbReference type="AlphaFoldDB" id="A0A0S7WQW8"/>